<feature type="compositionally biased region" description="Polar residues" evidence="3">
    <location>
        <begin position="1087"/>
        <end position="1096"/>
    </location>
</feature>
<reference evidence="5" key="1">
    <citation type="submission" date="2023-08" db="EMBL/GenBank/DDBJ databases">
        <authorList>
            <person name="Audoor S."/>
            <person name="Bilcke G."/>
        </authorList>
    </citation>
    <scope>NUCLEOTIDE SEQUENCE</scope>
</reference>
<dbReference type="Proteomes" id="UP001295423">
    <property type="component" value="Unassembled WGS sequence"/>
</dbReference>
<dbReference type="PROSITE" id="PS50084">
    <property type="entry name" value="KH_TYPE_1"/>
    <property type="match status" value="2"/>
</dbReference>
<comment type="caution">
    <text evidence="5">The sequence shown here is derived from an EMBL/GenBank/DDBJ whole genome shotgun (WGS) entry which is preliminary data.</text>
</comment>
<feature type="region of interest" description="Disordered" evidence="3">
    <location>
        <begin position="265"/>
        <end position="284"/>
    </location>
</feature>
<evidence type="ECO:0000256" key="3">
    <source>
        <dbReference type="SAM" id="MobiDB-lite"/>
    </source>
</evidence>
<keyword evidence="6" id="KW-1185">Reference proteome</keyword>
<dbReference type="InterPro" id="IPR004087">
    <property type="entry name" value="KH_dom"/>
</dbReference>
<name>A0AAD2FZL6_9STRA</name>
<evidence type="ECO:0000313" key="5">
    <source>
        <dbReference type="EMBL" id="CAJ1958150.1"/>
    </source>
</evidence>
<feature type="domain" description="K Homology" evidence="4">
    <location>
        <begin position="720"/>
        <end position="787"/>
    </location>
</feature>
<proteinExistence type="predicted"/>
<feature type="compositionally biased region" description="Basic residues" evidence="3">
    <location>
        <begin position="370"/>
        <end position="380"/>
    </location>
</feature>
<gene>
    <name evidence="5" type="ORF">CYCCA115_LOCUS17047</name>
</gene>
<feature type="region of interest" description="Disordered" evidence="3">
    <location>
        <begin position="366"/>
        <end position="443"/>
    </location>
</feature>
<feature type="compositionally biased region" description="Basic and acidic residues" evidence="3">
    <location>
        <begin position="51"/>
        <end position="61"/>
    </location>
</feature>
<feature type="compositionally biased region" description="Polar residues" evidence="3">
    <location>
        <begin position="517"/>
        <end position="526"/>
    </location>
</feature>
<feature type="compositionally biased region" description="Low complexity" evidence="3">
    <location>
        <begin position="9"/>
        <end position="18"/>
    </location>
</feature>
<keyword evidence="1" id="KW-0677">Repeat</keyword>
<evidence type="ECO:0000313" key="6">
    <source>
        <dbReference type="Proteomes" id="UP001295423"/>
    </source>
</evidence>
<feature type="compositionally biased region" description="Polar residues" evidence="3">
    <location>
        <begin position="425"/>
        <end position="435"/>
    </location>
</feature>
<sequence>MPPRRRNKANSARSAAIRAVRKRQGDETVQNTFMNNCRFPNPKMNQCVPIPDKKTSVHHENDDDEDVPDLLDHNDDKITDGDYDSRGEDYISEDEEDEDVEDEEDDEGCLHCHSMSNDIQVHCDECQAYVCEECHWCHEYQANHEIRVCDRCDAFYCRGCDEMDQCEDCGEVVCASCSTLLSCKFCGGGLCEECATACGRCGIVLCSRDAKFAVECDTCRLSYCLVCLASGSKDPCVRCGHRPSKRMEQLVHLRLKSIYKAFKQSSSNPSGKMGPYGGHAGHAGRNTTTIEELEDYDGEDYEPDSSILMAAKAASGHMSDPTTSALHYAAREMDLEHALVENYIQEKQKADAAAEALLAELEEEEEAAKSKKSKKKKKKERQQAIKREEEEKKRHEDEAKAKKAAEQARKFQKKQEAKSRKKDASSMSASPSDQAASLAPKQSAELGSQFDEIEVKLCQLIENGDCEGIDEILFALKGVPGRAALRKNAKKALKRLRAKDAPDEAEEVFQNKLPIKTTESISSKSMKTPPSVPPKNPPKIATTNTTGTRLKVVSGTHASKSNRDECVMQMSSTLVGWVIGKGGQRIRDMMEESGAKIWIDQEKAKAPDCRNVYVSGERKCVEKAVKMVHELVNKAPIGQHQQQTEHLPQTNKPSPIPTQKHSIQEPSKPPVATVQKQAEPGAIANEPARLVDATPAVNSVENPIHLPEPAHDSSEMDQKPAFQQMLTCEACFVPLLIGKRGWTIKNIQDESGARVDIDQAVTPRQIRVSGSKANVEIAIRMVRDVLSYPHAQLQQPADTEGSQAHPSHLIPDANGLLSASSSHSATPEHVMRTAQPPYSMPPGQMIPPSIHHQQMSMNRTGARPVHPGLSAGPPFLMGPPPSITGIGMPPQLLQGPPPQFYGQRDGGIGQVQPPGDFMMGGGMRGVPPSSAGLPQKPVVPMAPPSQQQHQQFPQFAVAMDAAGGRPGAPQSQGLWNPPSSSYMNGDGLNAGRNAAPAAAASKSLFVPGPGPESALPVRQQDSDLIDSLFGPADKSKADDAQIDALFGLSALSIDDNNSAATGELGGLWGPSSLTELVGSSDPADATAESSSKNNLHQQQPQQQEEAPPSAAALPGLTESFLQRGGPALQHPPESRFDWSSMG</sequence>
<dbReference type="GO" id="GO:0003723">
    <property type="term" value="F:RNA binding"/>
    <property type="evidence" value="ECO:0007669"/>
    <property type="project" value="UniProtKB-UniRule"/>
</dbReference>
<feature type="compositionally biased region" description="Low complexity" evidence="3">
    <location>
        <begin position="1097"/>
        <end position="1114"/>
    </location>
</feature>
<dbReference type="Pfam" id="PF00013">
    <property type="entry name" value="KH_1"/>
    <property type="match status" value="2"/>
</dbReference>
<dbReference type="PANTHER" id="PTHR10288">
    <property type="entry name" value="KH DOMAIN CONTAINING RNA BINDING PROTEIN"/>
    <property type="match status" value="1"/>
</dbReference>
<dbReference type="CDD" id="cd00105">
    <property type="entry name" value="KH-I"/>
    <property type="match status" value="2"/>
</dbReference>
<feature type="region of interest" description="Disordered" evidence="3">
    <location>
        <begin position="41"/>
        <end position="101"/>
    </location>
</feature>
<dbReference type="SMART" id="SM00322">
    <property type="entry name" value="KH"/>
    <property type="match status" value="2"/>
</dbReference>
<feature type="region of interest" description="Disordered" evidence="3">
    <location>
        <begin position="638"/>
        <end position="677"/>
    </location>
</feature>
<protein>
    <recommendedName>
        <fullName evidence="4">K Homology domain-containing protein</fullName>
    </recommendedName>
</protein>
<dbReference type="EMBL" id="CAKOGP040001969">
    <property type="protein sequence ID" value="CAJ1958150.1"/>
    <property type="molecule type" value="Genomic_DNA"/>
</dbReference>
<dbReference type="InterPro" id="IPR004088">
    <property type="entry name" value="KH_dom_type_1"/>
</dbReference>
<evidence type="ECO:0000259" key="4">
    <source>
        <dbReference type="SMART" id="SM00322"/>
    </source>
</evidence>
<feature type="compositionally biased region" description="Polar residues" evidence="3">
    <location>
        <begin position="969"/>
        <end position="983"/>
    </location>
</feature>
<feature type="region of interest" description="Disordered" evidence="3">
    <location>
        <begin position="961"/>
        <end position="988"/>
    </location>
</feature>
<dbReference type="SUPFAM" id="SSF54791">
    <property type="entry name" value="Eukaryotic type KH-domain (KH-domain type I)"/>
    <property type="match status" value="2"/>
</dbReference>
<dbReference type="InterPro" id="IPR036612">
    <property type="entry name" value="KH_dom_type_1_sf"/>
</dbReference>
<feature type="compositionally biased region" description="Basic and acidic residues" evidence="3">
    <location>
        <begin position="381"/>
        <end position="424"/>
    </location>
</feature>
<feature type="region of interest" description="Disordered" evidence="3">
    <location>
        <begin position="1073"/>
        <end position="1142"/>
    </location>
</feature>
<keyword evidence="2" id="KW-0694">RNA-binding</keyword>
<feature type="domain" description="K Homology" evidence="4">
    <location>
        <begin position="562"/>
        <end position="633"/>
    </location>
</feature>
<feature type="compositionally biased region" description="Basic and acidic residues" evidence="3">
    <location>
        <begin position="70"/>
        <end position="89"/>
    </location>
</feature>
<feature type="compositionally biased region" description="Polar residues" evidence="3">
    <location>
        <begin position="639"/>
        <end position="665"/>
    </location>
</feature>
<feature type="compositionally biased region" description="Acidic residues" evidence="3">
    <location>
        <begin position="90"/>
        <end position="101"/>
    </location>
</feature>
<feature type="region of interest" description="Disordered" evidence="3">
    <location>
        <begin position="516"/>
        <end position="543"/>
    </location>
</feature>
<feature type="region of interest" description="Disordered" evidence="3">
    <location>
        <begin position="1"/>
        <end position="29"/>
    </location>
</feature>
<organism evidence="5 6">
    <name type="scientific">Cylindrotheca closterium</name>
    <dbReference type="NCBI Taxonomy" id="2856"/>
    <lineage>
        <taxon>Eukaryota</taxon>
        <taxon>Sar</taxon>
        <taxon>Stramenopiles</taxon>
        <taxon>Ochrophyta</taxon>
        <taxon>Bacillariophyta</taxon>
        <taxon>Bacillariophyceae</taxon>
        <taxon>Bacillariophycidae</taxon>
        <taxon>Bacillariales</taxon>
        <taxon>Bacillariaceae</taxon>
        <taxon>Cylindrotheca</taxon>
    </lineage>
</organism>
<evidence type="ECO:0000256" key="1">
    <source>
        <dbReference type="ARBA" id="ARBA00022737"/>
    </source>
</evidence>
<accession>A0AAD2FZL6</accession>
<evidence type="ECO:0000256" key="2">
    <source>
        <dbReference type="PROSITE-ProRule" id="PRU00117"/>
    </source>
</evidence>
<dbReference type="AlphaFoldDB" id="A0AAD2FZL6"/>
<dbReference type="Gene3D" id="3.30.1370.10">
    <property type="entry name" value="K Homology domain, type 1"/>
    <property type="match status" value="2"/>
</dbReference>